<dbReference type="RefSeq" id="WP_168060721.1">
    <property type="nucleotide sequence ID" value="NZ_VTOW01000002.1"/>
</dbReference>
<organism evidence="1 2">
    <name type="scientific">Candidatus Manganitrophus noduliformans</name>
    <dbReference type="NCBI Taxonomy" id="2606439"/>
    <lineage>
        <taxon>Bacteria</taxon>
        <taxon>Pseudomonadati</taxon>
        <taxon>Nitrospirota</taxon>
        <taxon>Nitrospiria</taxon>
        <taxon>Candidatus Troglogloeales</taxon>
        <taxon>Candidatus Manganitrophaceae</taxon>
        <taxon>Candidatus Manganitrophus</taxon>
    </lineage>
</organism>
<comment type="caution">
    <text evidence="1">The sequence shown here is derived from an EMBL/GenBank/DDBJ whole genome shotgun (WGS) entry which is preliminary data.</text>
</comment>
<evidence type="ECO:0008006" key="3">
    <source>
        <dbReference type="Google" id="ProtNLM"/>
    </source>
</evidence>
<sequence length="307" mass="35165">MLHIRPGEDILPKLKEAGLPGEFIRWADPLCQGPTPAGLPQEEWRTLRARFAAENGYLPFDKALPFLAEQDQNLERFREHDRVLLWFEHDLFCQINLIYLLDWFSRQKLGKTKLFLICIGKHLGHLSGEELTRLFGTEHEVTAAELDLARRAWSAFCSPDPTGIERLLRDGTAPLPFLHDALLRHLQEFPSRKNGLNLTEQWALEVIASGENRPDRIFREVNRREKVFWMTDLIFYTALKRLTVGPSPLLTTERMFEITGSGRAVLAGDADSIGLNGIDRRLGGVHLHGSESAWRWNQDDQRLVVLS</sequence>
<keyword evidence="2" id="KW-1185">Reference proteome</keyword>
<evidence type="ECO:0000313" key="2">
    <source>
        <dbReference type="Proteomes" id="UP000534783"/>
    </source>
</evidence>
<dbReference type="Proteomes" id="UP000534783">
    <property type="component" value="Unassembled WGS sequence"/>
</dbReference>
<dbReference type="EMBL" id="VTOW01000002">
    <property type="protein sequence ID" value="NKE71780.1"/>
    <property type="molecule type" value="Genomic_DNA"/>
</dbReference>
<accession>A0A7X6DR25</accession>
<gene>
    <name evidence="1" type="ORF">MNODULE_13615</name>
</gene>
<evidence type="ECO:0000313" key="1">
    <source>
        <dbReference type="EMBL" id="NKE71780.1"/>
    </source>
</evidence>
<protein>
    <recommendedName>
        <fullName evidence="3">DUF1835 domain-containing protein</fullName>
    </recommendedName>
</protein>
<proteinExistence type="predicted"/>
<name>A0A7X6DR25_9BACT</name>
<reference evidence="1 2" key="1">
    <citation type="journal article" date="2020" name="Nature">
        <title>Bacterial chemolithoautotrophy via manganese oxidation.</title>
        <authorList>
            <person name="Yu H."/>
            <person name="Leadbetter J.R."/>
        </authorList>
    </citation>
    <scope>NUCLEOTIDE SEQUENCE [LARGE SCALE GENOMIC DNA]</scope>
    <source>
        <strain evidence="1 2">Mn-1</strain>
    </source>
</reference>
<dbReference type="AlphaFoldDB" id="A0A7X6DR25"/>